<feature type="compositionally biased region" description="Low complexity" evidence="1">
    <location>
        <begin position="141"/>
        <end position="156"/>
    </location>
</feature>
<accession>A0A6A6H6D0</accession>
<feature type="region of interest" description="Disordered" evidence="1">
    <location>
        <begin position="121"/>
        <end position="156"/>
    </location>
</feature>
<proteinExistence type="predicted"/>
<organism evidence="2 3">
    <name type="scientific">Viridothelium virens</name>
    <name type="common">Speckled blister lichen</name>
    <name type="synonym">Trypethelium virens</name>
    <dbReference type="NCBI Taxonomy" id="1048519"/>
    <lineage>
        <taxon>Eukaryota</taxon>
        <taxon>Fungi</taxon>
        <taxon>Dikarya</taxon>
        <taxon>Ascomycota</taxon>
        <taxon>Pezizomycotina</taxon>
        <taxon>Dothideomycetes</taxon>
        <taxon>Dothideomycetes incertae sedis</taxon>
        <taxon>Trypetheliales</taxon>
        <taxon>Trypetheliaceae</taxon>
        <taxon>Viridothelium</taxon>
    </lineage>
</organism>
<name>A0A6A6H6D0_VIRVR</name>
<protein>
    <submittedName>
        <fullName evidence="2">Uncharacterized protein</fullName>
    </submittedName>
</protein>
<dbReference type="Proteomes" id="UP000800092">
    <property type="component" value="Unassembled WGS sequence"/>
</dbReference>
<dbReference type="EMBL" id="ML991808">
    <property type="protein sequence ID" value="KAF2233270.1"/>
    <property type="molecule type" value="Genomic_DNA"/>
</dbReference>
<feature type="compositionally biased region" description="Polar residues" evidence="1">
    <location>
        <begin position="121"/>
        <end position="140"/>
    </location>
</feature>
<dbReference type="AlphaFoldDB" id="A0A6A6H6D0"/>
<keyword evidence="3" id="KW-1185">Reference proteome</keyword>
<feature type="region of interest" description="Disordered" evidence="1">
    <location>
        <begin position="193"/>
        <end position="229"/>
    </location>
</feature>
<evidence type="ECO:0000313" key="3">
    <source>
        <dbReference type="Proteomes" id="UP000800092"/>
    </source>
</evidence>
<feature type="compositionally biased region" description="Basic and acidic residues" evidence="1">
    <location>
        <begin position="27"/>
        <end position="44"/>
    </location>
</feature>
<feature type="compositionally biased region" description="Low complexity" evidence="1">
    <location>
        <begin position="193"/>
        <end position="210"/>
    </location>
</feature>
<gene>
    <name evidence="2" type="ORF">EV356DRAFT_568133</name>
</gene>
<reference evidence="2" key="1">
    <citation type="journal article" date="2020" name="Stud. Mycol.">
        <title>101 Dothideomycetes genomes: a test case for predicting lifestyles and emergence of pathogens.</title>
        <authorList>
            <person name="Haridas S."/>
            <person name="Albert R."/>
            <person name="Binder M."/>
            <person name="Bloem J."/>
            <person name="Labutti K."/>
            <person name="Salamov A."/>
            <person name="Andreopoulos B."/>
            <person name="Baker S."/>
            <person name="Barry K."/>
            <person name="Bills G."/>
            <person name="Bluhm B."/>
            <person name="Cannon C."/>
            <person name="Castanera R."/>
            <person name="Culley D."/>
            <person name="Daum C."/>
            <person name="Ezra D."/>
            <person name="Gonzalez J."/>
            <person name="Henrissat B."/>
            <person name="Kuo A."/>
            <person name="Liang C."/>
            <person name="Lipzen A."/>
            <person name="Lutzoni F."/>
            <person name="Magnuson J."/>
            <person name="Mondo S."/>
            <person name="Nolan M."/>
            <person name="Ohm R."/>
            <person name="Pangilinan J."/>
            <person name="Park H.-J."/>
            <person name="Ramirez L."/>
            <person name="Alfaro M."/>
            <person name="Sun H."/>
            <person name="Tritt A."/>
            <person name="Yoshinaga Y."/>
            <person name="Zwiers L.-H."/>
            <person name="Turgeon B."/>
            <person name="Goodwin S."/>
            <person name="Spatafora J."/>
            <person name="Crous P."/>
            <person name="Grigoriev I."/>
        </authorList>
    </citation>
    <scope>NUCLEOTIDE SEQUENCE</scope>
    <source>
        <strain evidence="2">Tuck. ex Michener</strain>
    </source>
</reference>
<evidence type="ECO:0000313" key="2">
    <source>
        <dbReference type="EMBL" id="KAF2233270.1"/>
    </source>
</evidence>
<feature type="region of interest" description="Disordered" evidence="1">
    <location>
        <begin position="1"/>
        <end position="46"/>
    </location>
</feature>
<feature type="region of interest" description="Disordered" evidence="1">
    <location>
        <begin position="259"/>
        <end position="300"/>
    </location>
</feature>
<sequence length="465" mass="50565">MTSRKREGGEDHGEGYISAEYSSSGGDRSKREARKTTDLSDGSRRRQIKLHAAVTFRGEQHLIPQTEVLSTKIQRLETPMCFGQEEETELIQKVVCDMGTPLKTSAPLPSTGSSADLWSFVTSDDPNSPRRSLFSSSNRVSIATSDSPSQSISSLSESDMWGFVTSDTSRRSLFSPGDATSTGNIATSTVPLSFTSSSPLSSPTLSASQTGVSTGPWLEKNRNPPLMTDDDDRCNVDQLIIPLADVELLPANARYNVSRGGSEVQNSYRRSAVNGNDGNDSDDDGDDGEARPEGSVSETEVAAVDEASRLHSLRHHDNNKLSWRRSLVVNDVSYHGNGLILVQVDWNGVIKDGTSAELLEKGDHAQTKTQRMRFHSSDRLTILSSKHTDLGCTTIGRFWSMVDVRLINAIDQLTMVKMDLDGAGEIKSPVDAWARTDLVTKVATIHCAAREAYDLLSSFTDGGVT</sequence>
<evidence type="ECO:0000256" key="1">
    <source>
        <dbReference type="SAM" id="MobiDB-lite"/>
    </source>
</evidence>
<feature type="compositionally biased region" description="Basic and acidic residues" evidence="1">
    <location>
        <begin position="1"/>
        <end position="14"/>
    </location>
</feature>